<evidence type="ECO:0000313" key="2">
    <source>
        <dbReference type="WBParaSite" id="RSKR_0001123450.1"/>
    </source>
</evidence>
<organism evidence="1 2">
    <name type="scientific">Rhabditophanes sp. KR3021</name>
    <dbReference type="NCBI Taxonomy" id="114890"/>
    <lineage>
        <taxon>Eukaryota</taxon>
        <taxon>Metazoa</taxon>
        <taxon>Ecdysozoa</taxon>
        <taxon>Nematoda</taxon>
        <taxon>Chromadorea</taxon>
        <taxon>Rhabditida</taxon>
        <taxon>Tylenchina</taxon>
        <taxon>Panagrolaimomorpha</taxon>
        <taxon>Strongyloidoidea</taxon>
        <taxon>Alloionematidae</taxon>
        <taxon>Rhabditophanes</taxon>
    </lineage>
</organism>
<reference evidence="2" key="1">
    <citation type="submission" date="2016-11" db="UniProtKB">
        <authorList>
            <consortium name="WormBaseParasite"/>
        </authorList>
    </citation>
    <scope>IDENTIFICATION</scope>
    <source>
        <strain evidence="2">KR3021</strain>
    </source>
</reference>
<proteinExistence type="predicted"/>
<dbReference type="Proteomes" id="UP000095286">
    <property type="component" value="Unplaced"/>
</dbReference>
<protein>
    <submittedName>
        <fullName evidence="2">Cyclin-dependent kinase inhibitor domain-containing protein</fullName>
    </submittedName>
</protein>
<dbReference type="WBParaSite" id="RSKR_0001123450.1">
    <property type="protein sequence ID" value="RSKR_0001123450.1"/>
    <property type="gene ID" value="RSKR_0001123450"/>
</dbReference>
<evidence type="ECO:0000313" key="1">
    <source>
        <dbReference type="Proteomes" id="UP000095286"/>
    </source>
</evidence>
<name>A0AC35UFJ1_9BILA</name>
<sequence>MTSLYPQRLNSSKNLFGTDIYRDNEDILLFFKEHHAEYLLEKAEYWNFNFETSAPSSSNDKNGLKWIEMKAPNKENDSQLPSRIFNEVCERPKKISRSTIFHAEEDDQVVPSMSLPTSPCRTIEFGLVPRSNYTKTSPKNKKCISKPSKQSKESCLLNYFSPIKKSLKKVKKV</sequence>
<accession>A0AC35UFJ1</accession>